<evidence type="ECO:0000313" key="3">
    <source>
        <dbReference type="EMBL" id="KAK2609987.1"/>
    </source>
</evidence>
<feature type="domain" description="NADP-dependent oxidoreductase" evidence="2">
    <location>
        <begin position="29"/>
        <end position="127"/>
    </location>
</feature>
<organism evidence="3 4">
    <name type="scientific">Phomopsis amygdali</name>
    <name type="common">Fusicoccum amygdali</name>
    <dbReference type="NCBI Taxonomy" id="1214568"/>
    <lineage>
        <taxon>Eukaryota</taxon>
        <taxon>Fungi</taxon>
        <taxon>Dikarya</taxon>
        <taxon>Ascomycota</taxon>
        <taxon>Pezizomycotina</taxon>
        <taxon>Sordariomycetes</taxon>
        <taxon>Sordariomycetidae</taxon>
        <taxon>Diaporthales</taxon>
        <taxon>Diaporthaceae</taxon>
        <taxon>Diaporthe</taxon>
    </lineage>
</organism>
<dbReference type="InterPro" id="IPR036812">
    <property type="entry name" value="NAD(P)_OxRdtase_dom_sf"/>
</dbReference>
<reference evidence="3" key="1">
    <citation type="submission" date="2023-06" db="EMBL/GenBank/DDBJ databases">
        <authorList>
            <person name="Noh H."/>
        </authorList>
    </citation>
    <scope>NUCLEOTIDE SEQUENCE</scope>
    <source>
        <strain evidence="3">DUCC20226</strain>
    </source>
</reference>
<keyword evidence="4" id="KW-1185">Reference proteome</keyword>
<evidence type="ECO:0000256" key="1">
    <source>
        <dbReference type="ARBA" id="ARBA00023002"/>
    </source>
</evidence>
<proteinExistence type="predicted"/>
<dbReference type="AlphaFoldDB" id="A0AAD9SLE6"/>
<dbReference type="PANTHER" id="PTHR11732">
    <property type="entry name" value="ALDO/KETO REDUCTASE"/>
    <property type="match status" value="1"/>
</dbReference>
<dbReference type="Gene3D" id="3.20.20.100">
    <property type="entry name" value="NADP-dependent oxidoreductase domain"/>
    <property type="match status" value="1"/>
</dbReference>
<keyword evidence="1" id="KW-0560">Oxidoreductase</keyword>
<accession>A0AAD9SLE6</accession>
<dbReference type="GO" id="GO:0016491">
    <property type="term" value="F:oxidoreductase activity"/>
    <property type="evidence" value="ECO:0007669"/>
    <property type="project" value="UniProtKB-KW"/>
</dbReference>
<sequence length="154" mass="17193">MMPGTPSPDAMALPESFLMNTGHRIPSVGLGTFQAVAGNDGVAEAVSKALALGYQHLDTAFQYGTQRHIGQAIRESRCTREELFITSKLWNTWHKPEDVEEAMDRSLEALGTDYIDLYLMHFPHAYQVDSEHNALREPDGSGRLIIDTNLSRNY</sequence>
<dbReference type="EMBL" id="JAUJFL010000002">
    <property type="protein sequence ID" value="KAK2609987.1"/>
    <property type="molecule type" value="Genomic_DNA"/>
</dbReference>
<gene>
    <name evidence="3" type="ORF">N8I77_003451</name>
</gene>
<dbReference type="SUPFAM" id="SSF51430">
    <property type="entry name" value="NAD(P)-linked oxidoreductase"/>
    <property type="match status" value="1"/>
</dbReference>
<protein>
    <recommendedName>
        <fullName evidence="2">NADP-dependent oxidoreductase domain-containing protein</fullName>
    </recommendedName>
</protein>
<comment type="caution">
    <text evidence="3">The sequence shown here is derived from an EMBL/GenBank/DDBJ whole genome shotgun (WGS) entry which is preliminary data.</text>
</comment>
<evidence type="ECO:0000259" key="2">
    <source>
        <dbReference type="Pfam" id="PF00248"/>
    </source>
</evidence>
<name>A0AAD9SLE6_PHOAM</name>
<evidence type="ECO:0000313" key="4">
    <source>
        <dbReference type="Proteomes" id="UP001265746"/>
    </source>
</evidence>
<dbReference type="Proteomes" id="UP001265746">
    <property type="component" value="Unassembled WGS sequence"/>
</dbReference>
<dbReference type="Pfam" id="PF00248">
    <property type="entry name" value="Aldo_ket_red"/>
    <property type="match status" value="1"/>
</dbReference>
<dbReference type="PRINTS" id="PR00069">
    <property type="entry name" value="ALDKETRDTASE"/>
</dbReference>
<dbReference type="InterPro" id="IPR020471">
    <property type="entry name" value="AKR"/>
</dbReference>
<dbReference type="InterPro" id="IPR023210">
    <property type="entry name" value="NADP_OxRdtase_dom"/>
</dbReference>